<evidence type="ECO:0000313" key="1">
    <source>
        <dbReference type="EMBL" id="KAF9626493.1"/>
    </source>
</evidence>
<proteinExistence type="predicted"/>
<keyword evidence="2" id="KW-1185">Reference proteome</keyword>
<dbReference type="AlphaFoldDB" id="A0A835IZQ8"/>
<dbReference type="OrthoDB" id="2019149at2759"/>
<protein>
    <submittedName>
        <fullName evidence="1">Uncharacterized protein</fullName>
    </submittedName>
</protein>
<dbReference type="Proteomes" id="UP000631114">
    <property type="component" value="Unassembled WGS sequence"/>
</dbReference>
<evidence type="ECO:0000313" key="2">
    <source>
        <dbReference type="Proteomes" id="UP000631114"/>
    </source>
</evidence>
<dbReference type="SUPFAM" id="SSF101148">
    <property type="entry name" value="Plant invertase/pectin methylesterase inhibitor"/>
    <property type="match status" value="1"/>
</dbReference>
<dbReference type="InterPro" id="IPR035513">
    <property type="entry name" value="Invertase/methylesterase_inhib"/>
</dbReference>
<dbReference type="EMBL" id="JADFTS010000001">
    <property type="protein sequence ID" value="KAF9626493.1"/>
    <property type="molecule type" value="Genomic_DNA"/>
</dbReference>
<sequence>MMSDRVDDLKTWSSVVIALKTTCLDDLLEKPGLQKTMQDELMNATQITFNALAIVDEISQILSKVNSIEFPVKINQNSSGCRRRFHSEFNGFQSVLWSTKVVVLDRRHHKTIPHHQLMLTGDHSERGDKIKALDVAGTFSDSLLFFGGPLEEGLFLLSPEGDDGVECLRKL</sequence>
<comment type="caution">
    <text evidence="1">The sequence shown here is derived from an EMBL/GenBank/DDBJ whole genome shotgun (WGS) entry which is preliminary data.</text>
</comment>
<name>A0A835IZQ8_9MAGN</name>
<gene>
    <name evidence="1" type="ORF">IFM89_034427</name>
</gene>
<organism evidence="1 2">
    <name type="scientific">Coptis chinensis</name>
    <dbReference type="NCBI Taxonomy" id="261450"/>
    <lineage>
        <taxon>Eukaryota</taxon>
        <taxon>Viridiplantae</taxon>
        <taxon>Streptophyta</taxon>
        <taxon>Embryophyta</taxon>
        <taxon>Tracheophyta</taxon>
        <taxon>Spermatophyta</taxon>
        <taxon>Magnoliopsida</taxon>
        <taxon>Ranunculales</taxon>
        <taxon>Ranunculaceae</taxon>
        <taxon>Coptidoideae</taxon>
        <taxon>Coptis</taxon>
    </lineage>
</organism>
<reference evidence="1 2" key="1">
    <citation type="submission" date="2020-10" db="EMBL/GenBank/DDBJ databases">
        <title>The Coptis chinensis genome and diversification of protoberbering-type alkaloids.</title>
        <authorList>
            <person name="Wang B."/>
            <person name="Shu S."/>
            <person name="Song C."/>
            <person name="Liu Y."/>
        </authorList>
    </citation>
    <scope>NUCLEOTIDE SEQUENCE [LARGE SCALE GENOMIC DNA]</scope>
    <source>
        <strain evidence="1">HL-2020</strain>
        <tissue evidence="1">Leaf</tissue>
    </source>
</reference>
<dbReference type="Gene3D" id="1.20.140.40">
    <property type="entry name" value="Invertase/pectin methylesterase inhibitor family protein"/>
    <property type="match status" value="1"/>
</dbReference>
<accession>A0A835IZQ8</accession>